<protein>
    <recommendedName>
        <fullName evidence="3">Lipoprotein</fullName>
    </recommendedName>
</protein>
<evidence type="ECO:0000313" key="2">
    <source>
        <dbReference type="Proteomes" id="UP000184275"/>
    </source>
</evidence>
<proteinExistence type="predicted"/>
<dbReference type="EMBL" id="FRAW01000036">
    <property type="protein sequence ID" value="SHL11553.1"/>
    <property type="molecule type" value="Genomic_DNA"/>
</dbReference>
<reference evidence="2" key="1">
    <citation type="submission" date="2016-11" db="EMBL/GenBank/DDBJ databases">
        <authorList>
            <person name="Varghese N."/>
            <person name="Submissions S."/>
        </authorList>
    </citation>
    <scope>NUCLEOTIDE SEQUENCE [LARGE SCALE GENOMIC DNA]</scope>
    <source>
        <strain evidence="2">UWOS</strain>
    </source>
</reference>
<accession>A0A1M6Y0C4</accession>
<dbReference type="PROSITE" id="PS51257">
    <property type="entry name" value="PROKAR_LIPOPROTEIN"/>
    <property type="match status" value="1"/>
</dbReference>
<dbReference type="AlphaFoldDB" id="A0A1M6Y0C4"/>
<name>A0A1M6Y0C4_9BACT</name>
<keyword evidence="2" id="KW-1185">Reference proteome</keyword>
<evidence type="ECO:0008006" key="3">
    <source>
        <dbReference type="Google" id="ProtNLM"/>
    </source>
</evidence>
<dbReference type="RefSeq" id="WP_073305942.1">
    <property type="nucleotide sequence ID" value="NZ_FRAW01000036.1"/>
</dbReference>
<evidence type="ECO:0000313" key="1">
    <source>
        <dbReference type="EMBL" id="SHL11553.1"/>
    </source>
</evidence>
<dbReference type="Proteomes" id="UP000184275">
    <property type="component" value="Unassembled WGS sequence"/>
</dbReference>
<sequence>MKSRIFLFRALLLPVVLFIFSGCAQKNPEYIPISLNWYEYQGDLQSVGEKAPSAAIDSSQEETCLISMTRALMESQSLRECSAGVQEYHVQYFGISTEGKTQAIFRGQSAVQTESIDMEKVPLSLSSGKNCNFTARCNTEGKIENLKIF</sequence>
<organism evidence="1 2">
    <name type="scientific">Fibrobacter intestinalis</name>
    <dbReference type="NCBI Taxonomy" id="28122"/>
    <lineage>
        <taxon>Bacteria</taxon>
        <taxon>Pseudomonadati</taxon>
        <taxon>Fibrobacterota</taxon>
        <taxon>Fibrobacteria</taxon>
        <taxon>Fibrobacterales</taxon>
        <taxon>Fibrobacteraceae</taxon>
        <taxon>Fibrobacter</taxon>
    </lineage>
</organism>
<gene>
    <name evidence="1" type="ORF">SAMN05720469_13616</name>
</gene>